<dbReference type="RefSeq" id="WP_034768367.1">
    <property type="nucleotide sequence ID" value="NZ_CCRF01000030.1"/>
</dbReference>
<gene>
    <name evidence="1" type="ORF">BT1A1_0800</name>
</gene>
<accession>A0A090IYL8</accession>
<proteinExistence type="predicted"/>
<sequence length="116" mass="13426">MGQNYQKLKRNCLIERVSIPNYDLKNEKLTARTAVGEKSSVEKTKSSIETGSKNQIKCKVMKNWYRDRLTKQILHRRMASCPREMLHESVRQNATTGNSYDIACIKISDRIIQVHA</sequence>
<name>A0A090IYL8_9BACI</name>
<reference evidence="1 2" key="1">
    <citation type="submission" date="2014-07" db="EMBL/GenBank/DDBJ databases">
        <authorList>
            <person name="Wibberg Daniel"/>
        </authorList>
    </citation>
    <scope>NUCLEOTIDE SEQUENCE [LARGE SCALE GENOMIC DNA]</scope>
</reference>
<evidence type="ECO:0000313" key="2">
    <source>
        <dbReference type="Proteomes" id="UP000040576"/>
    </source>
</evidence>
<organism evidence="1 2">
    <name type="scientific">Caldibacillus thermoamylovorans</name>
    <dbReference type="NCBI Taxonomy" id="35841"/>
    <lineage>
        <taxon>Bacteria</taxon>
        <taxon>Bacillati</taxon>
        <taxon>Bacillota</taxon>
        <taxon>Bacilli</taxon>
        <taxon>Bacillales</taxon>
        <taxon>Bacillaceae</taxon>
        <taxon>Caldibacillus</taxon>
    </lineage>
</organism>
<dbReference type="EMBL" id="CCRF01000030">
    <property type="protein sequence ID" value="CEE00650.1"/>
    <property type="molecule type" value="Genomic_DNA"/>
</dbReference>
<protein>
    <submittedName>
        <fullName evidence="1">Uncharacterized protein</fullName>
    </submittedName>
</protein>
<evidence type="ECO:0000313" key="1">
    <source>
        <dbReference type="EMBL" id="CEE00650.1"/>
    </source>
</evidence>
<dbReference type="AlphaFoldDB" id="A0A090IYL8"/>
<keyword evidence="2" id="KW-1185">Reference proteome</keyword>
<dbReference type="Proteomes" id="UP000040576">
    <property type="component" value="Unassembled WGS sequence"/>
</dbReference>